<accession>A0A7J6C627</accession>
<evidence type="ECO:0000313" key="2">
    <source>
        <dbReference type="EMBL" id="KAF4102666.1"/>
    </source>
</evidence>
<keyword evidence="3" id="KW-1185">Reference proteome</keyword>
<evidence type="ECO:0000313" key="3">
    <source>
        <dbReference type="Proteomes" id="UP000579812"/>
    </source>
</evidence>
<protein>
    <submittedName>
        <fullName evidence="2">Uncharacterized protein</fullName>
    </submittedName>
</protein>
<dbReference type="Proteomes" id="UP000579812">
    <property type="component" value="Unassembled WGS sequence"/>
</dbReference>
<name>A0A7J6C627_9TELE</name>
<feature type="compositionally biased region" description="Low complexity" evidence="1">
    <location>
        <begin position="19"/>
        <end position="29"/>
    </location>
</feature>
<comment type="caution">
    <text evidence="2">The sequence shown here is derived from an EMBL/GenBank/DDBJ whole genome shotgun (WGS) entry which is preliminary data.</text>
</comment>
<reference evidence="2 3" key="1">
    <citation type="submission" date="2020-04" db="EMBL/GenBank/DDBJ databases">
        <title>Chromosome-level genome assembly of a cyprinid fish Onychostoma macrolepis by integration of Nanopore Sequencing, Bionano and Hi-C technology.</title>
        <authorList>
            <person name="Wang D."/>
        </authorList>
    </citation>
    <scope>NUCLEOTIDE SEQUENCE [LARGE SCALE GENOMIC DNA]</scope>
    <source>
        <strain evidence="2">SWU-2019</strain>
        <tissue evidence="2">Muscle</tissue>
    </source>
</reference>
<sequence length="176" mass="19338">MTSKKLSKAAQQGKDGDADSLSSASTSTTLSAIKTQGNDLKRLIEDTKLSINTRLDAVDAMLANLQSDQSGVKKKVEDLELAMTGCDSRLDEVERIYRIISTRLQDMHVKLTASGSIRKGPRHKKPQIEAIRVFVLEFTSSPSGSSAPIKDQNGRVFPTQEEREEDDLKKNCVLST</sequence>
<gene>
    <name evidence="2" type="ORF">G5714_015549</name>
</gene>
<evidence type="ECO:0000256" key="1">
    <source>
        <dbReference type="SAM" id="MobiDB-lite"/>
    </source>
</evidence>
<proteinExistence type="predicted"/>
<dbReference type="EMBL" id="JAAMOB010000016">
    <property type="protein sequence ID" value="KAF4102666.1"/>
    <property type="molecule type" value="Genomic_DNA"/>
</dbReference>
<feature type="region of interest" description="Disordered" evidence="1">
    <location>
        <begin position="141"/>
        <end position="176"/>
    </location>
</feature>
<dbReference type="AlphaFoldDB" id="A0A7J6C627"/>
<organism evidence="2 3">
    <name type="scientific">Onychostoma macrolepis</name>
    <dbReference type="NCBI Taxonomy" id="369639"/>
    <lineage>
        <taxon>Eukaryota</taxon>
        <taxon>Metazoa</taxon>
        <taxon>Chordata</taxon>
        <taxon>Craniata</taxon>
        <taxon>Vertebrata</taxon>
        <taxon>Euteleostomi</taxon>
        <taxon>Actinopterygii</taxon>
        <taxon>Neopterygii</taxon>
        <taxon>Teleostei</taxon>
        <taxon>Ostariophysi</taxon>
        <taxon>Cypriniformes</taxon>
        <taxon>Cyprinidae</taxon>
        <taxon>Acrossocheilinae</taxon>
        <taxon>Onychostoma</taxon>
    </lineage>
</organism>
<feature type="region of interest" description="Disordered" evidence="1">
    <location>
        <begin position="1"/>
        <end position="29"/>
    </location>
</feature>